<gene>
    <name evidence="2" type="ORF">IAB06_03445</name>
</gene>
<evidence type="ECO:0000313" key="2">
    <source>
        <dbReference type="EMBL" id="HIU64081.1"/>
    </source>
</evidence>
<dbReference type="InterPro" id="IPR053918">
    <property type="entry name" value="DUF6980"/>
</dbReference>
<dbReference type="AlphaFoldDB" id="A0A9D1MPV2"/>
<feature type="domain" description="DUF6980" evidence="1">
    <location>
        <begin position="3"/>
        <end position="68"/>
    </location>
</feature>
<name>A0A9D1MPV2_9FIRM</name>
<organism evidence="2 3">
    <name type="scientific">Candidatus Avacidaminococcus intestinavium</name>
    <dbReference type="NCBI Taxonomy" id="2840684"/>
    <lineage>
        <taxon>Bacteria</taxon>
        <taxon>Bacillati</taxon>
        <taxon>Bacillota</taxon>
        <taxon>Negativicutes</taxon>
        <taxon>Acidaminococcales</taxon>
        <taxon>Acidaminococcaceae</taxon>
        <taxon>Acidaminococcaceae incertae sedis</taxon>
        <taxon>Candidatus Avacidaminococcus</taxon>
    </lineage>
</organism>
<evidence type="ECO:0000259" key="1">
    <source>
        <dbReference type="Pfam" id="PF22400"/>
    </source>
</evidence>
<dbReference type="Proteomes" id="UP000824099">
    <property type="component" value="Unassembled WGS sequence"/>
</dbReference>
<proteinExistence type="predicted"/>
<comment type="caution">
    <text evidence="2">The sequence shown here is derived from an EMBL/GenBank/DDBJ whole genome shotgun (WGS) entry which is preliminary data.</text>
</comment>
<protein>
    <recommendedName>
        <fullName evidence="1">DUF6980 domain-containing protein</fullName>
    </recommendedName>
</protein>
<reference evidence="2" key="2">
    <citation type="journal article" date="2021" name="PeerJ">
        <title>Extensive microbial diversity within the chicken gut microbiome revealed by metagenomics and culture.</title>
        <authorList>
            <person name="Gilroy R."/>
            <person name="Ravi A."/>
            <person name="Getino M."/>
            <person name="Pursley I."/>
            <person name="Horton D.L."/>
            <person name="Alikhan N.F."/>
            <person name="Baker D."/>
            <person name="Gharbi K."/>
            <person name="Hall N."/>
            <person name="Watson M."/>
            <person name="Adriaenssens E.M."/>
            <person name="Foster-Nyarko E."/>
            <person name="Jarju S."/>
            <person name="Secka A."/>
            <person name="Antonio M."/>
            <person name="Oren A."/>
            <person name="Chaudhuri R.R."/>
            <person name="La Ragione R."/>
            <person name="Hildebrand F."/>
            <person name="Pallen M.J."/>
        </authorList>
    </citation>
    <scope>NUCLEOTIDE SEQUENCE</scope>
    <source>
        <strain evidence="2">CHK160-1198</strain>
    </source>
</reference>
<sequence length="76" mass="8679">MNKHCCEDMAYHVDFECDVHSNPFDCPDKLVIYDKEENDYALIIHDGGTATISICYCPWRGTVLKGSSHKNADLQR</sequence>
<reference evidence="2" key="1">
    <citation type="submission" date="2020-10" db="EMBL/GenBank/DDBJ databases">
        <authorList>
            <person name="Gilroy R."/>
        </authorList>
    </citation>
    <scope>NUCLEOTIDE SEQUENCE</scope>
    <source>
        <strain evidence="2">CHK160-1198</strain>
    </source>
</reference>
<dbReference type="Pfam" id="PF22400">
    <property type="entry name" value="DUF6980"/>
    <property type="match status" value="1"/>
</dbReference>
<accession>A0A9D1MPV2</accession>
<dbReference type="EMBL" id="DVNI01000050">
    <property type="protein sequence ID" value="HIU64081.1"/>
    <property type="molecule type" value="Genomic_DNA"/>
</dbReference>
<evidence type="ECO:0000313" key="3">
    <source>
        <dbReference type="Proteomes" id="UP000824099"/>
    </source>
</evidence>